<evidence type="ECO:0000313" key="4">
    <source>
        <dbReference type="Proteomes" id="UP001204772"/>
    </source>
</evidence>
<dbReference type="Pfam" id="PF00656">
    <property type="entry name" value="Peptidase_C14"/>
    <property type="match status" value="1"/>
</dbReference>
<evidence type="ECO:0000256" key="1">
    <source>
        <dbReference type="SAM" id="SignalP"/>
    </source>
</evidence>
<dbReference type="Gene3D" id="3.40.50.1460">
    <property type="match status" value="1"/>
</dbReference>
<sequence length="570" mass="64288">MKAILWILCLGWCLGTALAQEKTIGEVQLTTQATERRLALVIGMKDYQFVKPLKNTLNDANDMEVSLGLLGFKVTKIIEKDRGQTQAEINKFIANLRPTDVVIVYFSGHGIGYLGNNYLLPIDARVECLEQIDAYGISLNKLIADLSTKKVRNSFLILDACRSLGNLYTCRDDQRDPFNQSGLTYPTNNPTGNVIVYATQAGRTADDNQTGRNGLFTQELLKHLTLPDLTLADILDRTAENVLTLSQKMGKTQEPTVYGLRGLKFMFLKTTKPTNPQTPPNPKPTPTDLPFMDMVLVKGGTFDMGSNEGEADEKHVHTVTVSSFYMGKYEVTVEQFAAFVAETNYKTDAEKQGSSWCWNPDTKNWKDTRGINWRYGANLQTLSAKDYNHPVVYVSYNDSVAFCEWLSKKERKTYRLPTEAEWEYAAGNGVQHTKYSWGNNEPTKAVANIVDEQFQRTFSTPNWAKFDKYNDGYVYTAPIGSFESNSFGLHDMIGNVIEWCSDWYASDWYGQVAASHPNPENQTYGPKTDRVLRGGSWRDLHYGARVAFRDYCTLGNRYAYVGFRVVSPSQ</sequence>
<dbReference type="SUPFAM" id="SSF56436">
    <property type="entry name" value="C-type lectin-like"/>
    <property type="match status" value="1"/>
</dbReference>
<dbReference type="InterPro" id="IPR001309">
    <property type="entry name" value="Pept_C14_p20"/>
</dbReference>
<evidence type="ECO:0000259" key="2">
    <source>
        <dbReference type="PROSITE" id="PS50208"/>
    </source>
</evidence>
<organism evidence="3 4">
    <name type="scientific">Runella salmonicolor</name>
    <dbReference type="NCBI Taxonomy" id="2950278"/>
    <lineage>
        <taxon>Bacteria</taxon>
        <taxon>Pseudomonadati</taxon>
        <taxon>Bacteroidota</taxon>
        <taxon>Cytophagia</taxon>
        <taxon>Cytophagales</taxon>
        <taxon>Spirosomataceae</taxon>
        <taxon>Runella</taxon>
    </lineage>
</organism>
<dbReference type="InterPro" id="IPR016187">
    <property type="entry name" value="CTDL_fold"/>
</dbReference>
<dbReference type="InterPro" id="IPR042095">
    <property type="entry name" value="SUMF_sf"/>
</dbReference>
<dbReference type="PROSITE" id="PS50208">
    <property type="entry name" value="CASPASE_P20"/>
    <property type="match status" value="1"/>
</dbReference>
<reference evidence="3 4" key="1">
    <citation type="submission" date="2022-06" db="EMBL/GenBank/DDBJ databases">
        <title>Runella sp. S5 genome sequencing.</title>
        <authorList>
            <person name="Park S."/>
        </authorList>
    </citation>
    <scope>NUCLEOTIDE SEQUENCE [LARGE SCALE GENOMIC DNA]</scope>
    <source>
        <strain evidence="3 4">S5</strain>
    </source>
</reference>
<feature type="domain" description="Caspase family p20" evidence="2">
    <location>
        <begin position="35"/>
        <end position="162"/>
    </location>
</feature>
<protein>
    <submittedName>
        <fullName evidence="3">SUMF1/EgtB/PvdO family nonheme iron enzyme</fullName>
    </submittedName>
</protein>
<gene>
    <name evidence="3" type="ORF">NCI00_27695</name>
</gene>
<dbReference type="InterPro" id="IPR051043">
    <property type="entry name" value="Sulfatase_Mod_Factor_Kinase"/>
</dbReference>
<evidence type="ECO:0000313" key="3">
    <source>
        <dbReference type="EMBL" id="MCP1386256.1"/>
    </source>
</evidence>
<comment type="caution">
    <text evidence="3">The sequence shown here is derived from an EMBL/GenBank/DDBJ whole genome shotgun (WGS) entry which is preliminary data.</text>
</comment>
<dbReference type="SUPFAM" id="SSF52129">
    <property type="entry name" value="Caspase-like"/>
    <property type="match status" value="1"/>
</dbReference>
<dbReference type="Proteomes" id="UP001204772">
    <property type="component" value="Unassembled WGS sequence"/>
</dbReference>
<feature type="signal peptide" evidence="1">
    <location>
        <begin position="1"/>
        <end position="19"/>
    </location>
</feature>
<dbReference type="InterPro" id="IPR005532">
    <property type="entry name" value="SUMF_dom"/>
</dbReference>
<dbReference type="EMBL" id="JAMZEL010000020">
    <property type="protein sequence ID" value="MCP1386256.1"/>
    <property type="molecule type" value="Genomic_DNA"/>
</dbReference>
<name>A0ABT1FWW0_9BACT</name>
<keyword evidence="1" id="KW-0732">Signal</keyword>
<dbReference type="PANTHER" id="PTHR23150:SF19">
    <property type="entry name" value="FORMYLGLYCINE-GENERATING ENZYME"/>
    <property type="match status" value="1"/>
</dbReference>
<dbReference type="RefSeq" id="WP_253532996.1">
    <property type="nucleotide sequence ID" value="NZ_JAMZEL010000020.1"/>
</dbReference>
<dbReference type="Gene3D" id="3.90.1580.10">
    <property type="entry name" value="paralog of FGE (formylglycine-generating enzyme)"/>
    <property type="match status" value="1"/>
</dbReference>
<dbReference type="Pfam" id="PF03781">
    <property type="entry name" value="FGE-sulfatase"/>
    <property type="match status" value="1"/>
</dbReference>
<proteinExistence type="predicted"/>
<keyword evidence="4" id="KW-1185">Reference proteome</keyword>
<dbReference type="PANTHER" id="PTHR23150">
    <property type="entry name" value="SULFATASE MODIFYING FACTOR 1, 2"/>
    <property type="match status" value="1"/>
</dbReference>
<dbReference type="InterPro" id="IPR029030">
    <property type="entry name" value="Caspase-like_dom_sf"/>
</dbReference>
<accession>A0ABT1FWW0</accession>
<feature type="chain" id="PRO_5047450545" evidence="1">
    <location>
        <begin position="20"/>
        <end position="570"/>
    </location>
</feature>
<dbReference type="InterPro" id="IPR011600">
    <property type="entry name" value="Pept_C14_caspase"/>
</dbReference>